<dbReference type="PANTHER" id="PTHR37292">
    <property type="entry name" value="VNG6097C"/>
    <property type="match status" value="1"/>
</dbReference>
<feature type="domain" description="GmrSD restriction endonucleases N-terminal" evidence="2">
    <location>
        <begin position="16"/>
        <end position="284"/>
    </location>
</feature>
<dbReference type="PANTHER" id="PTHR37292:SF2">
    <property type="entry name" value="DUF262 DOMAIN-CONTAINING PROTEIN"/>
    <property type="match status" value="1"/>
</dbReference>
<protein>
    <submittedName>
        <fullName evidence="3">DUF262 domain-containing protein</fullName>
    </submittedName>
</protein>
<dbReference type="InterPro" id="IPR004919">
    <property type="entry name" value="GmrSD_N"/>
</dbReference>
<accession>A0ABY8MGL7</accession>
<dbReference type="EMBL" id="CP123443">
    <property type="protein sequence ID" value="WGK68460.1"/>
    <property type="molecule type" value="Genomic_DNA"/>
</dbReference>
<feature type="compositionally biased region" description="Basic and acidic residues" evidence="1">
    <location>
        <begin position="328"/>
        <end position="362"/>
    </location>
</feature>
<evidence type="ECO:0000259" key="2">
    <source>
        <dbReference type="Pfam" id="PF03235"/>
    </source>
</evidence>
<gene>
    <name evidence="3" type="ORF">P0082_08205</name>
</gene>
<evidence type="ECO:0000313" key="3">
    <source>
        <dbReference type="EMBL" id="WGK68460.1"/>
    </source>
</evidence>
<keyword evidence="4" id="KW-1185">Reference proteome</keyword>
<organism evidence="3 4">
    <name type="scientific">Candidatus Haliotispira prima</name>
    <dbReference type="NCBI Taxonomy" id="3034016"/>
    <lineage>
        <taxon>Bacteria</taxon>
        <taxon>Pseudomonadati</taxon>
        <taxon>Spirochaetota</taxon>
        <taxon>Spirochaetia</taxon>
        <taxon>Spirochaetales</taxon>
        <taxon>Spirochaetaceae</taxon>
        <taxon>Candidatus Haliotispira</taxon>
    </lineage>
</organism>
<feature type="region of interest" description="Disordered" evidence="1">
    <location>
        <begin position="322"/>
        <end position="382"/>
    </location>
</feature>
<dbReference type="Pfam" id="PF03235">
    <property type="entry name" value="GmrSD_N"/>
    <property type="match status" value="1"/>
</dbReference>
<evidence type="ECO:0000256" key="1">
    <source>
        <dbReference type="SAM" id="MobiDB-lite"/>
    </source>
</evidence>
<dbReference type="RefSeq" id="WP_326926643.1">
    <property type="nucleotide sequence ID" value="NZ_CP123443.1"/>
</dbReference>
<name>A0ABY8MGL7_9SPIO</name>
<evidence type="ECO:0000313" key="4">
    <source>
        <dbReference type="Proteomes" id="UP001228690"/>
    </source>
</evidence>
<reference evidence="3 4" key="1">
    <citation type="submission" date="2023-04" db="EMBL/GenBank/DDBJ databases">
        <title>Spirochaete genome identified in red abalone sample constitutes a novel genus.</title>
        <authorList>
            <person name="Sharma S.P."/>
            <person name="Purcell C.M."/>
            <person name="Hyde J.R."/>
            <person name="Severin A.J."/>
        </authorList>
    </citation>
    <scope>NUCLEOTIDE SEQUENCE [LARGE SCALE GENOMIC DNA]</scope>
    <source>
        <strain evidence="3 4">SP-2023</strain>
    </source>
</reference>
<dbReference type="Proteomes" id="UP001228690">
    <property type="component" value="Chromosome"/>
</dbReference>
<proteinExistence type="predicted"/>
<sequence>MIKERMSLMEVIDALEKRQLMLPLFQRPFVWSEEQVCDLFDSLWQGYPIGHIMLLEQAPPDLEKRLQCCFFHARTGSQHQEENLEQRRREAQIFEGPEVAGHHLVLDGQQRLFAFFIGIGGSYLRPAGPDQYESAQLYFDLYPLIDFFLCSRDGNGEGDLEGLRAEHHQFRFYSAAQLADYREEIQLEARTARRHELLECDGHSLQLPLAAVRSWGRDRRTAKSEIRRYLKPLSSLPKPLVDEFEDLLDTLHHHFWISEPVNNTMAVPRNSYDLLEIFSRLNQGSGFRAGDLHYAVRIVFPNFPDSGKHTFSRFLEHGPQDYAGADKSLGDKGRSDKGLSDKGQAEQGPNEKGEGEHARNEQEQTASGNRKPDGDTTKNNEVTEFGFGTQHYTAEELAELSAQDWNSQIFHELNPEKSRSAGNLAADRFDGQQSFDTRQLEDGYDLLSQTADELKCSLDFLYHCYLFCEAGEPEEIARNIRKREGVLGLRSSGGHLLRFVEVLESLRDAIDACNFTVRHWFPDNLDNDYVLLPVIYYFYRQVGECLDPLNDLQDVDLSRIVRWVALNEVAPSVFRGGVRRLAQLWSVLHSSMYNAENSEAEKGLFPLQRLQSDLLQAFGGKAGSEGGRERSLTLSDEDITRLLDNTKIKHRACIPLLALLYSHPQRISLMQRYEERQVDFIQPQKLLTRRMLNTYGLSAEKAELFFSKRDSVLNLQWLPKRLQTEKGDIPFRQWLSNSQQLQLLGEQNQFRKKELIINFMRFHHIKTEDGIYTLNAFERFLNERRTLLFRALKQYGQDFSDWDLRAKLTKISFAAF</sequence>